<evidence type="ECO:0000313" key="6">
    <source>
        <dbReference type="EMBL" id="MDQ1122786.1"/>
    </source>
</evidence>
<keyword evidence="7" id="KW-1185">Reference proteome</keyword>
<dbReference type="PROSITE" id="PS50977">
    <property type="entry name" value="HTH_TETR_2"/>
    <property type="match status" value="1"/>
</dbReference>
<dbReference type="InterPro" id="IPR001647">
    <property type="entry name" value="HTH_TetR"/>
</dbReference>
<evidence type="ECO:0000256" key="3">
    <source>
        <dbReference type="ARBA" id="ARBA00023163"/>
    </source>
</evidence>
<dbReference type="PANTHER" id="PTHR30055:SF234">
    <property type="entry name" value="HTH-TYPE TRANSCRIPTIONAL REGULATOR BETI"/>
    <property type="match status" value="1"/>
</dbReference>
<dbReference type="Proteomes" id="UP001226691">
    <property type="component" value="Unassembled WGS sequence"/>
</dbReference>
<name>A0ABU0TSZ3_MICTR</name>
<dbReference type="InterPro" id="IPR036271">
    <property type="entry name" value="Tet_transcr_reg_TetR-rel_C_sf"/>
</dbReference>
<gene>
    <name evidence="6" type="ORF">QE412_001359</name>
</gene>
<evidence type="ECO:0000256" key="2">
    <source>
        <dbReference type="ARBA" id="ARBA00023125"/>
    </source>
</evidence>
<dbReference type="EMBL" id="JAUTBF010000001">
    <property type="protein sequence ID" value="MDQ1122786.1"/>
    <property type="molecule type" value="Genomic_DNA"/>
</dbReference>
<feature type="DNA-binding region" description="H-T-H motif" evidence="4">
    <location>
        <begin position="55"/>
        <end position="74"/>
    </location>
</feature>
<keyword evidence="1" id="KW-0805">Transcription regulation</keyword>
<dbReference type="Gene3D" id="1.10.357.10">
    <property type="entry name" value="Tetracycline Repressor, domain 2"/>
    <property type="match status" value="1"/>
</dbReference>
<reference evidence="6 7" key="1">
    <citation type="submission" date="2023-07" db="EMBL/GenBank/DDBJ databases">
        <title>Functional and genomic diversity of the sorghum phyllosphere microbiome.</title>
        <authorList>
            <person name="Shade A."/>
        </authorList>
    </citation>
    <scope>NUCLEOTIDE SEQUENCE [LARGE SCALE GENOMIC DNA]</scope>
    <source>
        <strain evidence="6 7">SORGH_AS_1207</strain>
    </source>
</reference>
<organism evidence="6 7">
    <name type="scientific">Microbacterium trichothecenolyticum</name>
    <name type="common">Aureobacterium trichothecenolyticum</name>
    <dbReference type="NCBI Taxonomy" id="69370"/>
    <lineage>
        <taxon>Bacteria</taxon>
        <taxon>Bacillati</taxon>
        <taxon>Actinomycetota</taxon>
        <taxon>Actinomycetes</taxon>
        <taxon>Micrococcales</taxon>
        <taxon>Microbacteriaceae</taxon>
        <taxon>Microbacterium</taxon>
    </lineage>
</organism>
<evidence type="ECO:0000256" key="4">
    <source>
        <dbReference type="PROSITE-ProRule" id="PRU00335"/>
    </source>
</evidence>
<feature type="domain" description="HTH tetR-type" evidence="5">
    <location>
        <begin position="32"/>
        <end position="92"/>
    </location>
</feature>
<dbReference type="InterPro" id="IPR050109">
    <property type="entry name" value="HTH-type_TetR-like_transc_reg"/>
</dbReference>
<evidence type="ECO:0000256" key="1">
    <source>
        <dbReference type="ARBA" id="ARBA00023015"/>
    </source>
</evidence>
<protein>
    <submittedName>
        <fullName evidence="6">AcrR family transcriptional regulator</fullName>
    </submittedName>
</protein>
<evidence type="ECO:0000313" key="7">
    <source>
        <dbReference type="Proteomes" id="UP001226691"/>
    </source>
</evidence>
<comment type="caution">
    <text evidence="6">The sequence shown here is derived from an EMBL/GenBank/DDBJ whole genome shotgun (WGS) entry which is preliminary data.</text>
</comment>
<accession>A0ABU0TSZ3</accession>
<dbReference type="SUPFAM" id="SSF46689">
    <property type="entry name" value="Homeodomain-like"/>
    <property type="match status" value="1"/>
</dbReference>
<keyword evidence="2 4" id="KW-0238">DNA-binding</keyword>
<sequence>MSHRLSRARRGAAARTASSILRVSTSTTYHHGDLGPALLAAADELLVSGGVGALSLREVARRAGVSHNAPYHHFADRKALLKRLSERHMGQLLDAQRRAYEAAPAGSASLRAIAEAYLDYAVTHPQGFALVFDPEICVPGSPTPTMAPLIRANEDLLADVLTTMDPSLRGTELEAAVAAVWSFAHGMATLVVAGHLPREGMASGLAALMSLARTVPEG</sequence>
<dbReference type="InterPro" id="IPR009057">
    <property type="entry name" value="Homeodomain-like_sf"/>
</dbReference>
<proteinExistence type="predicted"/>
<dbReference type="SUPFAM" id="SSF48498">
    <property type="entry name" value="Tetracyclin repressor-like, C-terminal domain"/>
    <property type="match status" value="1"/>
</dbReference>
<dbReference type="InterPro" id="IPR025996">
    <property type="entry name" value="MT1864/Rv1816-like_C"/>
</dbReference>
<evidence type="ECO:0000259" key="5">
    <source>
        <dbReference type="PROSITE" id="PS50977"/>
    </source>
</evidence>
<dbReference type="PRINTS" id="PR00455">
    <property type="entry name" value="HTHTETR"/>
</dbReference>
<dbReference type="Pfam" id="PF13305">
    <property type="entry name" value="TetR_C_33"/>
    <property type="match status" value="1"/>
</dbReference>
<dbReference type="PANTHER" id="PTHR30055">
    <property type="entry name" value="HTH-TYPE TRANSCRIPTIONAL REGULATOR RUTR"/>
    <property type="match status" value="1"/>
</dbReference>
<keyword evidence="3" id="KW-0804">Transcription</keyword>
<dbReference type="Pfam" id="PF00440">
    <property type="entry name" value="TetR_N"/>
    <property type="match status" value="1"/>
</dbReference>